<dbReference type="EMBL" id="CP015163">
    <property type="protein sequence ID" value="AXB46408.1"/>
    <property type="molecule type" value="Genomic_DNA"/>
</dbReference>
<dbReference type="SUPFAM" id="SSF53474">
    <property type="entry name" value="alpha/beta-Hydrolases"/>
    <property type="match status" value="1"/>
</dbReference>
<dbReference type="InterPro" id="IPR051601">
    <property type="entry name" value="Serine_prot/Carboxylest_S33"/>
</dbReference>
<feature type="domain" description="Peptidase S33 tripeptidyl aminopeptidase-like C-terminal" evidence="5">
    <location>
        <begin position="358"/>
        <end position="450"/>
    </location>
</feature>
<dbReference type="RefSeq" id="WP_236808402.1">
    <property type="nucleotide sequence ID" value="NZ_CP015163.1"/>
</dbReference>
<keyword evidence="3" id="KW-0378">Hydrolase</keyword>
<feature type="chain" id="PRO_5016650073" description="Peptidase S33 tripeptidyl aminopeptidase-like C-terminal domain-containing protein" evidence="4">
    <location>
        <begin position="24"/>
        <end position="459"/>
    </location>
</feature>
<sequence length="459" mass="49262">MIRALAGAAALGLTTLVVPTAQGAEGALEWRSCATPQTPPDLQCATLSVPLDRSRPDGRRIDLAVNRTPARDQANRIGSLLVNPGGPGGSAVDVVAYNGMVAGNPEGAVLAERFDLVGLDPRGVGHSSPVRCAPASLHDPSVSRFGDFDRLTEANRRAGQDCLDRTGPLLGHVDTLSVAEDVEALRRALGEERISFYGMSYGTEIGELYADLHPGRVRSMVLDAPVDHALPTLVAARDEAVAIEDSANRFFATCGECAAQFDRLMTRPDAEDLTDGFYDYLNLKAAWPQLAQALAAADAGDTGPLLRTARFNSPEYGSYRAVSCQDFPAVLTAGVHRRWADELRRVAPRTWRYSEFWEMATGCAAWPMSPRNPPSYRHVTGTPSVLVIGGTHDPATPLRWAESLSARIDGSRLLMDDRDGHAALLHSPCARAHAADYLVNGVLPEIGAVCREQAAPQVR</sequence>
<dbReference type="PANTHER" id="PTHR43248:SF29">
    <property type="entry name" value="TRIPEPTIDYL AMINOPEPTIDASE"/>
    <property type="match status" value="1"/>
</dbReference>
<dbReference type="InterPro" id="IPR013595">
    <property type="entry name" value="Pept_S33_TAP-like_C"/>
</dbReference>
<evidence type="ECO:0000259" key="5">
    <source>
        <dbReference type="Pfam" id="PF08386"/>
    </source>
</evidence>
<evidence type="ECO:0000256" key="4">
    <source>
        <dbReference type="SAM" id="SignalP"/>
    </source>
</evidence>
<accession>A0A344LED4</accession>
<name>A0A344LED4_9PSEU</name>
<organism evidence="6 7">
    <name type="scientific">Amycolatopsis albispora</name>
    <dbReference type="NCBI Taxonomy" id="1804986"/>
    <lineage>
        <taxon>Bacteria</taxon>
        <taxon>Bacillati</taxon>
        <taxon>Actinomycetota</taxon>
        <taxon>Actinomycetes</taxon>
        <taxon>Pseudonocardiales</taxon>
        <taxon>Pseudonocardiaceae</taxon>
        <taxon>Amycolatopsis</taxon>
    </lineage>
</organism>
<keyword evidence="7" id="KW-1185">Reference proteome</keyword>
<evidence type="ECO:0000313" key="6">
    <source>
        <dbReference type="EMBL" id="AXB46408.1"/>
    </source>
</evidence>
<dbReference type="Pfam" id="PF08386">
    <property type="entry name" value="Abhydrolase_4"/>
    <property type="match status" value="1"/>
</dbReference>
<dbReference type="Gene3D" id="3.40.50.1820">
    <property type="entry name" value="alpha/beta hydrolase"/>
    <property type="match status" value="1"/>
</dbReference>
<dbReference type="AlphaFoldDB" id="A0A344LED4"/>
<comment type="similarity">
    <text evidence="1">Belongs to the peptidase S33 family.</text>
</comment>
<proteinExistence type="inferred from homology"/>
<evidence type="ECO:0000256" key="3">
    <source>
        <dbReference type="ARBA" id="ARBA00022801"/>
    </source>
</evidence>
<dbReference type="InterPro" id="IPR029058">
    <property type="entry name" value="AB_hydrolase_fold"/>
</dbReference>
<reference evidence="6 7" key="1">
    <citation type="submission" date="2016-04" db="EMBL/GenBank/DDBJ databases">
        <title>Complete genome sequence and analysis of deep-sea sediment isolate, Amycolatopsis sp. WP1.</title>
        <authorList>
            <person name="Wang H."/>
            <person name="Chen S."/>
            <person name="Wu Q."/>
        </authorList>
    </citation>
    <scope>NUCLEOTIDE SEQUENCE [LARGE SCALE GENOMIC DNA]</scope>
    <source>
        <strain evidence="6 7">WP1</strain>
    </source>
</reference>
<keyword evidence="2 4" id="KW-0732">Signal</keyword>
<feature type="signal peptide" evidence="4">
    <location>
        <begin position="1"/>
        <end position="23"/>
    </location>
</feature>
<evidence type="ECO:0000256" key="1">
    <source>
        <dbReference type="ARBA" id="ARBA00010088"/>
    </source>
</evidence>
<dbReference type="GO" id="GO:0016787">
    <property type="term" value="F:hydrolase activity"/>
    <property type="evidence" value="ECO:0007669"/>
    <property type="project" value="UniProtKB-KW"/>
</dbReference>
<evidence type="ECO:0000313" key="7">
    <source>
        <dbReference type="Proteomes" id="UP000250434"/>
    </source>
</evidence>
<dbReference type="KEGG" id="aab:A4R43_31390"/>
<protein>
    <recommendedName>
        <fullName evidence="5">Peptidase S33 tripeptidyl aminopeptidase-like C-terminal domain-containing protein</fullName>
    </recommendedName>
</protein>
<evidence type="ECO:0000256" key="2">
    <source>
        <dbReference type="ARBA" id="ARBA00022729"/>
    </source>
</evidence>
<dbReference type="PANTHER" id="PTHR43248">
    <property type="entry name" value="2-SUCCINYL-6-HYDROXY-2,4-CYCLOHEXADIENE-1-CARBOXYLATE SYNTHASE"/>
    <property type="match status" value="1"/>
</dbReference>
<gene>
    <name evidence="6" type="ORF">A4R43_31390</name>
</gene>
<dbReference type="Proteomes" id="UP000250434">
    <property type="component" value="Chromosome"/>
</dbReference>